<keyword evidence="3" id="KW-1185">Reference proteome</keyword>
<dbReference type="AlphaFoldDB" id="A0AA41BWP5"/>
<reference evidence="1" key="3">
    <citation type="submission" date="2020-11" db="EMBL/GenBank/DDBJ databases">
        <authorList>
            <person name="Lee S.D."/>
        </authorList>
    </citation>
    <scope>NUCLEOTIDE SEQUENCE</scope>
    <source>
        <strain evidence="1">SAP-2</strain>
    </source>
</reference>
<comment type="caution">
    <text evidence="1">The sequence shown here is derived from an EMBL/GenBank/DDBJ whole genome shotgun (WGS) entry which is preliminary data.</text>
</comment>
<dbReference type="Proteomes" id="UP000705283">
    <property type="component" value="Unassembled WGS sequence"/>
</dbReference>
<sequence length="126" mass="13025">MFANCQCGGTDQALPDVCKTPVPVTFTNIALGSTAIPLANNILIENMPAHNLMTVTPITNGDEAGTDGGVISSTFMGPSRHTTGSVTVLIQGSPITRMTSTTLQNSTNAVGARITPSQHILMILAT</sequence>
<reference evidence="2" key="1">
    <citation type="submission" date="2016-12" db="EMBL/GenBank/DDBJ databases">
        <authorList>
            <person name="Le Fleche-Mateos A."/>
        </authorList>
    </citation>
    <scope>NUCLEOTIDE SEQUENCE</scope>
    <source>
        <strain evidence="2">213</strain>
    </source>
</reference>
<protein>
    <submittedName>
        <fullName evidence="1">DUF4150 domain-containing protein</fullName>
    </submittedName>
    <submittedName>
        <fullName evidence="2">Type VI secretion protein</fullName>
    </submittedName>
</protein>
<evidence type="ECO:0000313" key="4">
    <source>
        <dbReference type="Proteomes" id="UP000705283"/>
    </source>
</evidence>
<dbReference type="Proteomes" id="UP000192722">
    <property type="component" value="Unassembled WGS sequence"/>
</dbReference>
<dbReference type="Pfam" id="PF13665">
    <property type="entry name" value="Tox-PAAR-like"/>
    <property type="match status" value="1"/>
</dbReference>
<evidence type="ECO:0000313" key="2">
    <source>
        <dbReference type="EMBL" id="ORJ19495.1"/>
    </source>
</evidence>
<evidence type="ECO:0000313" key="3">
    <source>
        <dbReference type="Proteomes" id="UP000192722"/>
    </source>
</evidence>
<gene>
    <name evidence="2" type="ORF">BS639_19910</name>
    <name evidence="1" type="ORF">ITX54_10645</name>
</gene>
<evidence type="ECO:0000313" key="1">
    <source>
        <dbReference type="EMBL" id="MBF6637109.1"/>
    </source>
</evidence>
<dbReference type="RefSeq" id="WP_055771328.1">
    <property type="nucleotide sequence ID" value="NZ_CBCSCF010000003.1"/>
</dbReference>
<name>A0AA41BWP5_9GAMM</name>
<reference evidence="2 3" key="2">
    <citation type="journal article" date="2017" name="Int. J. Syst. Evol. Microbiol.">
        <title>Rouxiella badensis sp. nov. and Rouxiella silvae sp. nov. isolated from peat bog soil in Germany and emendation of the genus description.</title>
        <authorList>
            <person name="Le Fleche-Mateos A."/>
            <person name="Kugler J.H."/>
            <person name="Hansen S.H."/>
            <person name="Syldatk C."/>
            <person name="Hausmann R."/>
            <person name="Lomprez F."/>
            <person name="Vandenbogaert M."/>
            <person name="Manuguerra J.C."/>
            <person name="Grimont P.A."/>
        </authorList>
    </citation>
    <scope>NUCLEOTIDE SEQUENCE [LARGE SCALE GENOMIC DNA]</scope>
    <source>
        <strain evidence="2 3">213</strain>
    </source>
</reference>
<reference evidence="1" key="4">
    <citation type="submission" date="2022-09" db="EMBL/GenBank/DDBJ databases">
        <title>Rouxiella aceris sp. nov., isolated from tree sap and emended description of the genus Rhouxiella.</title>
        <authorList>
            <person name="Kim I.S."/>
        </authorList>
    </citation>
    <scope>NUCLEOTIDE SEQUENCE</scope>
    <source>
        <strain evidence="1">SAP-2</strain>
    </source>
</reference>
<organism evidence="1 4">
    <name type="scientific">Rouxiella silvae</name>
    <dbReference type="NCBI Taxonomy" id="1646373"/>
    <lineage>
        <taxon>Bacteria</taxon>
        <taxon>Pseudomonadati</taxon>
        <taxon>Pseudomonadota</taxon>
        <taxon>Gammaproteobacteria</taxon>
        <taxon>Enterobacterales</taxon>
        <taxon>Yersiniaceae</taxon>
        <taxon>Rouxiella</taxon>
    </lineage>
</organism>
<dbReference type="EMBL" id="JADMKS010000004">
    <property type="protein sequence ID" value="MBF6637109.1"/>
    <property type="molecule type" value="Genomic_DNA"/>
</dbReference>
<accession>A0AA41BWP5</accession>
<proteinExistence type="predicted"/>
<dbReference type="EMBL" id="MRWD01000057">
    <property type="protein sequence ID" value="ORJ19495.1"/>
    <property type="molecule type" value="Genomic_DNA"/>
</dbReference>